<evidence type="ECO:0000256" key="6">
    <source>
        <dbReference type="ARBA" id="ARBA00022898"/>
    </source>
</evidence>
<dbReference type="Pfam" id="PF00291">
    <property type="entry name" value="PALP"/>
    <property type="match status" value="1"/>
</dbReference>
<comment type="cofactor">
    <cofactor evidence="3">
        <name>Mn(2+)</name>
        <dbReference type="ChEBI" id="CHEBI:29035"/>
    </cofactor>
</comment>
<organism evidence="8 9">
    <name type="scientific">Streptantibioticus ferralitis</name>
    <dbReference type="NCBI Taxonomy" id="236510"/>
    <lineage>
        <taxon>Bacteria</taxon>
        <taxon>Bacillati</taxon>
        <taxon>Actinomycetota</taxon>
        <taxon>Actinomycetes</taxon>
        <taxon>Kitasatosporales</taxon>
        <taxon>Streptomycetaceae</taxon>
        <taxon>Streptantibioticus</taxon>
    </lineage>
</organism>
<evidence type="ECO:0000256" key="1">
    <source>
        <dbReference type="ARBA" id="ARBA00001913"/>
    </source>
</evidence>
<dbReference type="EMBL" id="JARHTQ010000011">
    <property type="protein sequence ID" value="MDF2257662.1"/>
    <property type="molecule type" value="Genomic_DNA"/>
</dbReference>
<comment type="cofactor">
    <cofactor evidence="4">
        <name>Mg(2+)</name>
        <dbReference type="ChEBI" id="CHEBI:18420"/>
    </cofactor>
</comment>
<proteinExistence type="predicted"/>
<name>A0ABT5Z1F4_9ACTN</name>
<dbReference type="RefSeq" id="WP_275815906.1">
    <property type="nucleotide sequence ID" value="NZ_BAAANM010000022.1"/>
</dbReference>
<evidence type="ECO:0000313" key="8">
    <source>
        <dbReference type="EMBL" id="MDF2257662.1"/>
    </source>
</evidence>
<comment type="caution">
    <text evidence="8">The sequence shown here is derived from an EMBL/GenBank/DDBJ whole genome shotgun (WGS) entry which is preliminary data.</text>
</comment>
<evidence type="ECO:0000256" key="4">
    <source>
        <dbReference type="ARBA" id="ARBA00001946"/>
    </source>
</evidence>
<protein>
    <submittedName>
        <fullName evidence="8">Pyridoxal-phosphate dependent enzyme</fullName>
    </submittedName>
</protein>
<feature type="domain" description="Tryptophan synthase beta chain-like PALP" evidence="7">
    <location>
        <begin position="21"/>
        <end position="304"/>
    </location>
</feature>
<dbReference type="Gene3D" id="3.40.50.1100">
    <property type="match status" value="2"/>
</dbReference>
<evidence type="ECO:0000256" key="2">
    <source>
        <dbReference type="ARBA" id="ARBA00001933"/>
    </source>
</evidence>
<dbReference type="PANTHER" id="PTHR43050:SF1">
    <property type="entry name" value="SERINE RACEMASE"/>
    <property type="match status" value="1"/>
</dbReference>
<reference evidence="8 9" key="1">
    <citation type="submission" date="2023-03" db="EMBL/GenBank/DDBJ databases">
        <title>Draft genome sequence of type strain Streptomyces ferralitis JCM 14344.</title>
        <authorList>
            <person name="Klaysubun C."/>
            <person name="Duangmal K."/>
        </authorList>
    </citation>
    <scope>NUCLEOTIDE SEQUENCE [LARGE SCALE GENOMIC DNA]</scope>
    <source>
        <strain evidence="8 9">JCM 14344</strain>
    </source>
</reference>
<gene>
    <name evidence="8" type="ORF">P2L57_18650</name>
</gene>
<keyword evidence="5" id="KW-0460">Magnesium</keyword>
<comment type="cofactor">
    <cofactor evidence="1">
        <name>Ca(2+)</name>
        <dbReference type="ChEBI" id="CHEBI:29108"/>
    </cofactor>
</comment>
<dbReference type="PROSITE" id="PS00165">
    <property type="entry name" value="DEHYDRATASE_SER_THR"/>
    <property type="match status" value="1"/>
</dbReference>
<sequence length="344" mass="35878">MSITAHNVGNAIHTLEGVAVHTPVLHSPGLDRLLGRRVLVKAENLQRGGSFKFRGAYHYVSALGPQARSRGVVGASSGNHGQALALAAQLLRVPATVVVPQDAPRIKLEGIAAAGARIVRYQRGHDDRDAIVADHAQRRDLAIVPSANHPLVIAGAGTVAWELLREHPETSIVLVPLGGGGLAAGTALITKALHPKVKVIGVEPNLADDTARSLRAGRRVAIPAPRTIADGLTHTTPAPIPYEINARLLDDVITVPESAISDAMALLYHYFHQVAEPSGAVALAGLLAAPGRLPTGTAAVVLSGGNVDWSAYRTLLNCSLTRMENPRAALPGLRQRTAAGAPAT</sequence>
<evidence type="ECO:0000256" key="3">
    <source>
        <dbReference type="ARBA" id="ARBA00001936"/>
    </source>
</evidence>
<dbReference type="InterPro" id="IPR036052">
    <property type="entry name" value="TrpB-like_PALP_sf"/>
</dbReference>
<dbReference type="InterPro" id="IPR000634">
    <property type="entry name" value="Ser/Thr_deHydtase_PyrdxlP-BS"/>
</dbReference>
<accession>A0ABT5Z1F4</accession>
<dbReference type="Proteomes" id="UP001220022">
    <property type="component" value="Unassembled WGS sequence"/>
</dbReference>
<evidence type="ECO:0000313" key="9">
    <source>
        <dbReference type="Proteomes" id="UP001220022"/>
    </source>
</evidence>
<evidence type="ECO:0000256" key="5">
    <source>
        <dbReference type="ARBA" id="ARBA00022842"/>
    </source>
</evidence>
<evidence type="ECO:0000259" key="7">
    <source>
        <dbReference type="Pfam" id="PF00291"/>
    </source>
</evidence>
<keyword evidence="6" id="KW-0663">Pyridoxal phosphate</keyword>
<dbReference type="PANTHER" id="PTHR43050">
    <property type="entry name" value="SERINE / THREONINE RACEMASE FAMILY MEMBER"/>
    <property type="match status" value="1"/>
</dbReference>
<keyword evidence="9" id="KW-1185">Reference proteome</keyword>
<dbReference type="SUPFAM" id="SSF53686">
    <property type="entry name" value="Tryptophan synthase beta subunit-like PLP-dependent enzymes"/>
    <property type="match status" value="1"/>
</dbReference>
<comment type="cofactor">
    <cofactor evidence="2">
        <name>pyridoxal 5'-phosphate</name>
        <dbReference type="ChEBI" id="CHEBI:597326"/>
    </cofactor>
</comment>
<dbReference type="InterPro" id="IPR001926">
    <property type="entry name" value="TrpB-like_PALP"/>
</dbReference>